<organism evidence="2 3">
    <name type="scientific">Sulfurimonas paralvinellae</name>
    <dbReference type="NCBI Taxonomy" id="317658"/>
    <lineage>
        <taxon>Bacteria</taxon>
        <taxon>Pseudomonadati</taxon>
        <taxon>Campylobacterota</taxon>
        <taxon>Epsilonproteobacteria</taxon>
        <taxon>Campylobacterales</taxon>
        <taxon>Sulfurimonadaceae</taxon>
        <taxon>Sulfurimonas</taxon>
    </lineage>
</organism>
<dbReference type="InterPro" id="IPR008471">
    <property type="entry name" value="MnmC-like_methylTransf"/>
</dbReference>
<evidence type="ECO:0000313" key="2">
    <source>
        <dbReference type="EMBL" id="QOP46473.1"/>
    </source>
</evidence>
<dbReference type="AlphaFoldDB" id="A0A7M1B9U8"/>
<dbReference type="Gene3D" id="3.40.50.150">
    <property type="entry name" value="Vaccinia Virus protein VP39"/>
    <property type="match status" value="1"/>
</dbReference>
<name>A0A7M1B9U8_9BACT</name>
<dbReference type="RefSeq" id="WP_193110732.1">
    <property type="nucleotide sequence ID" value="NZ_CP041406.1"/>
</dbReference>
<dbReference type="GO" id="GO:0016645">
    <property type="term" value="F:oxidoreductase activity, acting on the CH-NH group of donors"/>
    <property type="evidence" value="ECO:0007669"/>
    <property type="project" value="InterPro"/>
</dbReference>
<dbReference type="SUPFAM" id="SSF53335">
    <property type="entry name" value="S-adenosyl-L-methionine-dependent methyltransferases"/>
    <property type="match status" value="1"/>
</dbReference>
<sequence length="254" mass="29145">MSNFEDELHSLALSEDGSFTAYSKEYDEHYHSTKDGALSESLYKHIIPAYKHVSDKNEVTVLDICYGLGFNTLATILYYQEHAPQMKLSIYSPELDADLVASLKDFTYPKEFEALREVVVSLSTTGRYEDDNLFVELFLGNAREYIKKFQNRFDIVYQDAFSPTVNPLLWTKEYFADIKNAIKEDGILTTYSIALKTRLALYENGFHVYLNKGENFRSATLASLRELSGYECVNMEHKIACNPDTKPLRDSQLL</sequence>
<dbReference type="KEGG" id="spal:FM071_09270"/>
<reference evidence="2 3" key="1">
    <citation type="submission" date="2019-07" db="EMBL/GenBank/DDBJ databases">
        <title>Sulfurimonas paralvinellae sp. nov., a novel mesophilic, hydrogen- and sulfur-oxidizing chemolithoautotroph within the Epsilonproteo- bacteria isolated from a deep-sea hydrothermal vent polychaete nest, reclassification of Thiomicrospira denitrificans as Sulfurimonas denitrificans comb. nov. and emended description of the genus Sulfurimonas.</title>
        <authorList>
            <person name="Wang S."/>
            <person name="Jiang L."/>
            <person name="Shao Z."/>
        </authorList>
    </citation>
    <scope>NUCLEOTIDE SEQUENCE [LARGE SCALE GENOMIC DNA]</scope>
    <source>
        <strain evidence="2 3">GO25</strain>
    </source>
</reference>
<dbReference type="Pfam" id="PF05430">
    <property type="entry name" value="Methyltransf_30"/>
    <property type="match status" value="1"/>
</dbReference>
<dbReference type="PANTHER" id="PTHR39963:SF1">
    <property type="entry name" value="MNMC-LIKE METHYLTRANSFERASE DOMAIN-CONTAINING PROTEIN"/>
    <property type="match status" value="1"/>
</dbReference>
<evidence type="ECO:0000313" key="3">
    <source>
        <dbReference type="Proteomes" id="UP000593580"/>
    </source>
</evidence>
<dbReference type="EMBL" id="CP041406">
    <property type="protein sequence ID" value="QOP46473.1"/>
    <property type="molecule type" value="Genomic_DNA"/>
</dbReference>
<evidence type="ECO:0000259" key="1">
    <source>
        <dbReference type="Pfam" id="PF05430"/>
    </source>
</evidence>
<accession>A0A7M1B9U8</accession>
<feature type="domain" description="MnmC-like methyltransferase" evidence="1">
    <location>
        <begin position="127"/>
        <end position="215"/>
    </location>
</feature>
<dbReference type="InterPro" id="IPR029063">
    <property type="entry name" value="SAM-dependent_MTases_sf"/>
</dbReference>
<protein>
    <recommendedName>
        <fullName evidence="1">MnmC-like methyltransferase domain-containing protein</fullName>
    </recommendedName>
</protein>
<proteinExistence type="predicted"/>
<dbReference type="PANTHER" id="PTHR39963">
    <property type="entry name" value="SLL0983 PROTEIN"/>
    <property type="match status" value="1"/>
</dbReference>
<keyword evidence="3" id="KW-1185">Reference proteome</keyword>
<dbReference type="Proteomes" id="UP000593580">
    <property type="component" value="Chromosome"/>
</dbReference>
<gene>
    <name evidence="2" type="ORF">FM071_09270</name>
</gene>